<dbReference type="AlphaFoldDB" id="W9YYN9"/>
<protein>
    <submittedName>
        <fullName evidence="1">Uncharacterized protein</fullName>
    </submittedName>
</protein>
<proteinExistence type="predicted"/>
<dbReference type="EMBL" id="JH659516">
    <property type="protein sequence ID" value="EXK24275.1"/>
    <property type="molecule type" value="Genomic_DNA"/>
</dbReference>
<name>W9YYN9_FUSOX</name>
<dbReference type="HOGENOM" id="CLU_2512724_0_0_1"/>
<gene>
    <name evidence="1" type="ORF">FOMG_18990</name>
</gene>
<dbReference type="VEuPathDB" id="FungiDB:FOMG_18990"/>
<reference evidence="1" key="1">
    <citation type="submission" date="2012-04" db="EMBL/GenBank/DDBJ databases">
        <title>The Genome Sequence of Fusarium oxysporum melonis.</title>
        <authorList>
            <consortium name="The Broad Institute Genome Sequencing Platform"/>
            <person name="Ma L.-J."/>
            <person name="Gale L.R."/>
            <person name="Schwartz D.C."/>
            <person name="Zhou S."/>
            <person name="Corby-Kistler H."/>
            <person name="Young S.K."/>
            <person name="Zeng Q."/>
            <person name="Gargeya S."/>
            <person name="Fitzgerald M."/>
            <person name="Haas B."/>
            <person name="Abouelleil A."/>
            <person name="Alvarado L."/>
            <person name="Arachchi H.M."/>
            <person name="Berlin A."/>
            <person name="Brown A."/>
            <person name="Chapman S.B."/>
            <person name="Chen Z."/>
            <person name="Dunbar C."/>
            <person name="Freedman E."/>
            <person name="Gearin G."/>
            <person name="Goldberg J."/>
            <person name="Griggs A."/>
            <person name="Gujja S."/>
            <person name="Heiman D."/>
            <person name="Howarth C."/>
            <person name="Larson L."/>
            <person name="Lui A."/>
            <person name="MacDonald P.J.P."/>
            <person name="Montmayeur A."/>
            <person name="Murphy C."/>
            <person name="Neiman D."/>
            <person name="Pearson M."/>
            <person name="Priest M."/>
            <person name="Roberts A."/>
            <person name="Saif S."/>
            <person name="Shea T."/>
            <person name="Shenoy N."/>
            <person name="Sisk P."/>
            <person name="Stolte C."/>
            <person name="Sykes S."/>
            <person name="Wortman J."/>
            <person name="Nusbaum C."/>
            <person name="Birren B."/>
        </authorList>
    </citation>
    <scope>NUCLEOTIDE SEQUENCE</scope>
    <source>
        <strain evidence="1">26406</strain>
    </source>
</reference>
<reference evidence="1" key="2">
    <citation type="submission" date="2012-05" db="EMBL/GenBank/DDBJ databases">
        <title>Annotation of the Genome Sequence of Fusarium oxysporum f. sp. melonis 26406.</title>
        <authorList>
            <consortium name="The Broad Institute Genomics Platform"/>
            <person name="Ma L.-J."/>
            <person name="Corby-Kistler H."/>
            <person name="Broz K."/>
            <person name="Gale L.R."/>
            <person name="Jonkers W."/>
            <person name="O'Donnell K."/>
            <person name="Ploetz R."/>
            <person name="Steinberg C."/>
            <person name="Schwartz D.C."/>
            <person name="VanEtten H."/>
            <person name="Zhou S."/>
            <person name="Young S.K."/>
            <person name="Zeng Q."/>
            <person name="Gargeya S."/>
            <person name="Fitzgerald M."/>
            <person name="Abouelleil A."/>
            <person name="Alvarado L."/>
            <person name="Chapman S.B."/>
            <person name="Gainer-Dewar J."/>
            <person name="Goldberg J."/>
            <person name="Griggs A."/>
            <person name="Gujja S."/>
            <person name="Hansen M."/>
            <person name="Howarth C."/>
            <person name="Imamovic A."/>
            <person name="Ireland A."/>
            <person name="Larimer J."/>
            <person name="McCowan C."/>
            <person name="Murphy C."/>
            <person name="Pearson M."/>
            <person name="Poon T.W."/>
            <person name="Priest M."/>
            <person name="Roberts A."/>
            <person name="Saif S."/>
            <person name="Shea T."/>
            <person name="Sykes S."/>
            <person name="Wortman J."/>
            <person name="Nusbaum C."/>
            <person name="Birren B."/>
        </authorList>
    </citation>
    <scope>NUCLEOTIDE SEQUENCE</scope>
    <source>
        <strain evidence="1">26406</strain>
    </source>
</reference>
<accession>W9YYN9</accession>
<evidence type="ECO:0000313" key="1">
    <source>
        <dbReference type="EMBL" id="EXK24275.1"/>
    </source>
</evidence>
<sequence>MLSYTAIVTTDGGHVQRGGENIQRQLRPALHLFGPRRSAEKQPPFKTVHFAPDLEHSIIFEQESTLGKDSQPASSLVASMGNLYT</sequence>
<dbReference type="Proteomes" id="UP000030703">
    <property type="component" value="Unassembled WGS sequence"/>
</dbReference>
<organism evidence="1">
    <name type="scientific">Fusarium oxysporum f. sp. melonis 26406</name>
    <dbReference type="NCBI Taxonomy" id="1089452"/>
    <lineage>
        <taxon>Eukaryota</taxon>
        <taxon>Fungi</taxon>
        <taxon>Dikarya</taxon>
        <taxon>Ascomycota</taxon>
        <taxon>Pezizomycotina</taxon>
        <taxon>Sordariomycetes</taxon>
        <taxon>Hypocreomycetidae</taxon>
        <taxon>Hypocreales</taxon>
        <taxon>Nectriaceae</taxon>
        <taxon>Fusarium</taxon>
        <taxon>Fusarium oxysporum species complex</taxon>
    </lineage>
</organism>